<organism evidence="2 3">
    <name type="scientific">Septoria linicola</name>
    <dbReference type="NCBI Taxonomy" id="215465"/>
    <lineage>
        <taxon>Eukaryota</taxon>
        <taxon>Fungi</taxon>
        <taxon>Dikarya</taxon>
        <taxon>Ascomycota</taxon>
        <taxon>Pezizomycotina</taxon>
        <taxon>Dothideomycetes</taxon>
        <taxon>Dothideomycetidae</taxon>
        <taxon>Mycosphaerellales</taxon>
        <taxon>Mycosphaerellaceae</taxon>
        <taxon>Septoria</taxon>
    </lineage>
</organism>
<dbReference type="SUPFAM" id="SSF47616">
    <property type="entry name" value="GST C-terminal domain-like"/>
    <property type="match status" value="1"/>
</dbReference>
<keyword evidence="3" id="KW-1185">Reference proteome</keyword>
<dbReference type="PROSITE" id="PS50405">
    <property type="entry name" value="GST_CTER"/>
    <property type="match status" value="1"/>
</dbReference>
<dbReference type="Gene3D" id="3.40.30.10">
    <property type="entry name" value="Glutaredoxin"/>
    <property type="match status" value="1"/>
</dbReference>
<dbReference type="EMBL" id="CP099418">
    <property type="protein sequence ID" value="USW48335.1"/>
    <property type="molecule type" value="Genomic_DNA"/>
</dbReference>
<proteinExistence type="predicted"/>
<evidence type="ECO:0000259" key="1">
    <source>
        <dbReference type="PROSITE" id="PS50405"/>
    </source>
</evidence>
<dbReference type="SUPFAM" id="SSF52833">
    <property type="entry name" value="Thioredoxin-like"/>
    <property type="match status" value="1"/>
</dbReference>
<gene>
    <name evidence="2" type="ORF">Slin15195_G016540</name>
</gene>
<sequence length="302" mass="34024">MAYNPFQKPATTILNQDCRLAAPSPAAPWLLYAWPWAPYPRRVIIYLREKGITEDLVKVVLVEGDNVVTPNCPPRPAGSLPVLAIPARSEGFRTKPASYVHIRQSIAIINFLEELCNNHQMGFLPGKSSLRGTDTARNSDPARDALDRARISEVLSLADELMTAWNPVRTFGGGAGTILLPEAAKEMLRWVRRSMAAVETYFQNRDLTQLHDDTHGHVSISDIVLYQFFEFVHDCYGVDLTIGSGELVKDVYGREVKDDYPKLVEFYQVFKTRYSAKRVAEKGEVPPEWALAKMQDWADGVW</sequence>
<name>A0A9Q9AFW3_9PEZI</name>
<evidence type="ECO:0000313" key="2">
    <source>
        <dbReference type="EMBL" id="USW48335.1"/>
    </source>
</evidence>
<feature type="domain" description="GST C-terminal" evidence="1">
    <location>
        <begin position="144"/>
        <end position="289"/>
    </location>
</feature>
<dbReference type="Gene3D" id="1.20.1050.10">
    <property type="match status" value="1"/>
</dbReference>
<reference evidence="2" key="1">
    <citation type="submission" date="2022-06" db="EMBL/GenBank/DDBJ databases">
        <title>Complete genome sequences of two strains of the flax pathogen Septoria linicola.</title>
        <authorList>
            <person name="Lapalu N."/>
            <person name="Simon A."/>
            <person name="Demenou B."/>
            <person name="Paumier D."/>
            <person name="Guillot M.-P."/>
            <person name="Gout L."/>
            <person name="Valade R."/>
        </authorList>
    </citation>
    <scope>NUCLEOTIDE SEQUENCE</scope>
    <source>
        <strain evidence="2">SE15195</strain>
    </source>
</reference>
<dbReference type="InterPro" id="IPR010987">
    <property type="entry name" value="Glutathione-S-Trfase_C-like"/>
</dbReference>
<dbReference type="InterPro" id="IPR036282">
    <property type="entry name" value="Glutathione-S-Trfase_C_sf"/>
</dbReference>
<evidence type="ECO:0000313" key="3">
    <source>
        <dbReference type="Proteomes" id="UP001056384"/>
    </source>
</evidence>
<dbReference type="AlphaFoldDB" id="A0A9Q9AFW3"/>
<protein>
    <submittedName>
        <fullName evidence="2">Glutathione S-transferase, Thioredoxin-like superfamily</fullName>
    </submittedName>
</protein>
<accession>A0A9Q9AFW3</accession>
<dbReference type="InterPro" id="IPR036249">
    <property type="entry name" value="Thioredoxin-like_sf"/>
</dbReference>
<dbReference type="Proteomes" id="UP001056384">
    <property type="component" value="Chromosome 1"/>
</dbReference>